<dbReference type="PROSITE" id="PS51257">
    <property type="entry name" value="PROKAR_LIPOPROTEIN"/>
    <property type="match status" value="1"/>
</dbReference>
<dbReference type="GO" id="GO:0015926">
    <property type="term" value="F:glucosidase activity"/>
    <property type="evidence" value="ECO:0007669"/>
    <property type="project" value="InterPro"/>
</dbReference>
<dbReference type="STRING" id="1004.SAMN05661012_06117"/>
<reference evidence="8 10" key="2">
    <citation type="submission" date="2023-11" db="EMBL/GenBank/DDBJ databases">
        <title>MicrobeMod: A computational toolkit for identifying prokaryotic methylation and restriction-modification with nanopore sequencing.</title>
        <authorList>
            <person name="Crits-Christoph A."/>
            <person name="Kang S.C."/>
            <person name="Lee H."/>
            <person name="Ostrov N."/>
        </authorList>
    </citation>
    <scope>NUCLEOTIDE SEQUENCE [LARGE SCALE GENOMIC DNA]</scope>
    <source>
        <strain evidence="8 10">ATCC 23090</strain>
    </source>
</reference>
<keyword evidence="10" id="KW-1185">Reference proteome</keyword>
<dbReference type="OrthoDB" id="9768786at2"/>
<dbReference type="Pfam" id="PF07745">
    <property type="entry name" value="Glyco_hydro_53"/>
    <property type="match status" value="1"/>
</dbReference>
<dbReference type="EMBL" id="FPIZ01000033">
    <property type="protein sequence ID" value="SFW87703.1"/>
    <property type="molecule type" value="Genomic_DNA"/>
</dbReference>
<dbReference type="Proteomes" id="UP000183788">
    <property type="component" value="Unassembled WGS sequence"/>
</dbReference>
<gene>
    <name evidence="7" type="ORF">SAMN05661012_06117</name>
    <name evidence="8" type="ORF">SR876_19170</name>
</gene>
<dbReference type="EC" id="3.2.1.89" evidence="3 6"/>
<organism evidence="7 9">
    <name type="scientific">Chitinophaga sancti</name>
    <dbReference type="NCBI Taxonomy" id="1004"/>
    <lineage>
        <taxon>Bacteria</taxon>
        <taxon>Pseudomonadati</taxon>
        <taxon>Bacteroidota</taxon>
        <taxon>Chitinophagia</taxon>
        <taxon>Chitinophagales</taxon>
        <taxon>Chitinophagaceae</taxon>
        <taxon>Chitinophaga</taxon>
    </lineage>
</organism>
<accession>A0A1K1SUG4</accession>
<dbReference type="SUPFAM" id="SSF51445">
    <property type="entry name" value="(Trans)glycosidases"/>
    <property type="match status" value="1"/>
</dbReference>
<dbReference type="InterPro" id="IPR017853">
    <property type="entry name" value="GH"/>
</dbReference>
<protein>
    <recommendedName>
        <fullName evidence="3 6">Arabinogalactan endo-beta-1,4-galactanase</fullName>
        <ecNumber evidence="3 6">3.2.1.89</ecNumber>
    </recommendedName>
</protein>
<evidence type="ECO:0000256" key="6">
    <source>
        <dbReference type="RuleBase" id="RU361192"/>
    </source>
</evidence>
<reference evidence="7 9" key="1">
    <citation type="submission" date="2016-11" db="EMBL/GenBank/DDBJ databases">
        <authorList>
            <person name="Jaros S."/>
            <person name="Januszkiewicz K."/>
            <person name="Wedrychowicz H."/>
        </authorList>
    </citation>
    <scope>NUCLEOTIDE SEQUENCE [LARGE SCALE GENOMIC DNA]</scope>
    <source>
        <strain evidence="7 9">DSM 784</strain>
    </source>
</reference>
<keyword evidence="4 6" id="KW-0378">Hydrolase</keyword>
<feature type="chain" id="PRO_5011819909" description="Arabinogalactan endo-beta-1,4-galactanase" evidence="6">
    <location>
        <begin position="22"/>
        <end position="337"/>
    </location>
</feature>
<dbReference type="RefSeq" id="WP_072365750.1">
    <property type="nucleotide sequence ID" value="NZ_CBHWAX010000089.1"/>
</dbReference>
<evidence type="ECO:0000256" key="5">
    <source>
        <dbReference type="ARBA" id="ARBA00023295"/>
    </source>
</evidence>
<proteinExistence type="inferred from homology"/>
<dbReference type="Gene3D" id="3.20.20.80">
    <property type="entry name" value="Glycosidases"/>
    <property type="match status" value="1"/>
</dbReference>
<evidence type="ECO:0000256" key="2">
    <source>
        <dbReference type="ARBA" id="ARBA00010687"/>
    </source>
</evidence>
<evidence type="ECO:0000256" key="1">
    <source>
        <dbReference type="ARBA" id="ARBA00001695"/>
    </source>
</evidence>
<evidence type="ECO:0000313" key="9">
    <source>
        <dbReference type="Proteomes" id="UP000183788"/>
    </source>
</evidence>
<comment type="catalytic activity">
    <reaction evidence="1 6">
        <text>The enzyme specifically hydrolyzes (1-&gt;4)-beta-D-galactosidic linkages in type I arabinogalactans.</text>
        <dbReference type="EC" id="3.2.1.89"/>
    </reaction>
</comment>
<dbReference type="PANTHER" id="PTHR34983">
    <property type="entry name" value="ARABINOGALACTAN ENDO-BETA-1,4-GALACTANASE A"/>
    <property type="match status" value="1"/>
</dbReference>
<sequence length="337" mass="37174">MKQLRIFAAILLLFACNKDNGATTTATDTSGFAKGADISWITEMESSGKKFYNAAGTEMDGIRLLQSLGMNAIRLRVWVNPADGWCNKNDLLVKAYRAKSLGMRIMIDFHYSDSWADPSQQTKPAAWANMGFDELKKAVANHTTEVLTLLKEKGITPEWVQVGNETGNGMLWEDGKASSNMAQYAALTNAGYDAVKATFPDAKVIVHLQNGNDNSLFRWLFDGLKSNGGKWDVIGMSLYPTKDNWAAMNTACYQNMQDMVTRYGSSVMICEVGMDQEQATTAKAFLADLIAKSKSVPDNKVLGIFYWEPEAYGAWKNYTMGAFDDSGKPTVALDAFK</sequence>
<dbReference type="GO" id="GO:0045490">
    <property type="term" value="P:pectin catabolic process"/>
    <property type="evidence" value="ECO:0007669"/>
    <property type="project" value="TreeGrafter"/>
</dbReference>
<dbReference type="Proteomes" id="UP001326715">
    <property type="component" value="Chromosome"/>
</dbReference>
<dbReference type="PANTHER" id="PTHR34983:SF1">
    <property type="entry name" value="ARABINOGALACTAN ENDO-BETA-1,4-GALACTANASE A"/>
    <property type="match status" value="1"/>
</dbReference>
<dbReference type="GO" id="GO:0031218">
    <property type="term" value="F:arabinogalactan endo-1,4-beta-galactosidase activity"/>
    <property type="evidence" value="ECO:0007669"/>
    <property type="project" value="UniProtKB-EC"/>
</dbReference>
<dbReference type="InterPro" id="IPR011683">
    <property type="entry name" value="Glyco_hydro_53"/>
</dbReference>
<dbReference type="AlphaFoldDB" id="A0A1K1SUG4"/>
<keyword evidence="6" id="KW-0732">Signal</keyword>
<evidence type="ECO:0000313" key="8">
    <source>
        <dbReference type="EMBL" id="WQG87044.1"/>
    </source>
</evidence>
<evidence type="ECO:0000313" key="10">
    <source>
        <dbReference type="Proteomes" id="UP001326715"/>
    </source>
</evidence>
<dbReference type="EMBL" id="CP140154">
    <property type="protein sequence ID" value="WQG87044.1"/>
    <property type="molecule type" value="Genomic_DNA"/>
</dbReference>
<evidence type="ECO:0000256" key="4">
    <source>
        <dbReference type="ARBA" id="ARBA00022801"/>
    </source>
</evidence>
<evidence type="ECO:0000313" key="7">
    <source>
        <dbReference type="EMBL" id="SFW87703.1"/>
    </source>
</evidence>
<keyword evidence="5 6" id="KW-0326">Glycosidase</keyword>
<feature type="signal peptide" evidence="6">
    <location>
        <begin position="1"/>
        <end position="21"/>
    </location>
</feature>
<comment type="similarity">
    <text evidence="2 6">Belongs to the glycosyl hydrolase 53 family.</text>
</comment>
<name>A0A1K1SUG4_9BACT</name>
<evidence type="ECO:0000256" key="3">
    <source>
        <dbReference type="ARBA" id="ARBA00012556"/>
    </source>
</evidence>